<evidence type="ECO:0000313" key="7">
    <source>
        <dbReference type="Proteomes" id="UP000242188"/>
    </source>
</evidence>
<reference evidence="6 7" key="1">
    <citation type="journal article" date="2017" name="Nat. Ecol. Evol.">
        <title>Scallop genome provides insights into evolution of bilaterian karyotype and development.</title>
        <authorList>
            <person name="Wang S."/>
            <person name="Zhang J."/>
            <person name="Jiao W."/>
            <person name="Li J."/>
            <person name="Xun X."/>
            <person name="Sun Y."/>
            <person name="Guo X."/>
            <person name="Huan P."/>
            <person name="Dong B."/>
            <person name="Zhang L."/>
            <person name="Hu X."/>
            <person name="Sun X."/>
            <person name="Wang J."/>
            <person name="Zhao C."/>
            <person name="Wang Y."/>
            <person name="Wang D."/>
            <person name="Huang X."/>
            <person name="Wang R."/>
            <person name="Lv J."/>
            <person name="Li Y."/>
            <person name="Zhang Z."/>
            <person name="Liu B."/>
            <person name="Lu W."/>
            <person name="Hui Y."/>
            <person name="Liang J."/>
            <person name="Zhou Z."/>
            <person name="Hou R."/>
            <person name="Li X."/>
            <person name="Liu Y."/>
            <person name="Li H."/>
            <person name="Ning X."/>
            <person name="Lin Y."/>
            <person name="Zhao L."/>
            <person name="Xing Q."/>
            <person name="Dou J."/>
            <person name="Li Y."/>
            <person name="Mao J."/>
            <person name="Guo H."/>
            <person name="Dou H."/>
            <person name="Li T."/>
            <person name="Mu C."/>
            <person name="Jiang W."/>
            <person name="Fu Q."/>
            <person name="Fu X."/>
            <person name="Miao Y."/>
            <person name="Liu J."/>
            <person name="Yu Q."/>
            <person name="Li R."/>
            <person name="Liao H."/>
            <person name="Li X."/>
            <person name="Kong Y."/>
            <person name="Jiang Z."/>
            <person name="Chourrout D."/>
            <person name="Li R."/>
            <person name="Bao Z."/>
        </authorList>
    </citation>
    <scope>NUCLEOTIDE SEQUENCE [LARGE SCALE GENOMIC DNA]</scope>
    <source>
        <strain evidence="6 7">PY_sf001</strain>
    </source>
</reference>
<evidence type="ECO:0000256" key="2">
    <source>
        <dbReference type="ARBA" id="ARBA00022676"/>
    </source>
</evidence>
<evidence type="ECO:0000259" key="4">
    <source>
        <dbReference type="Pfam" id="PF04666"/>
    </source>
</evidence>
<dbReference type="Gene3D" id="2.60.120.260">
    <property type="entry name" value="Galactose-binding domain-like"/>
    <property type="match status" value="1"/>
</dbReference>
<dbReference type="OrthoDB" id="2016523at2759"/>
<evidence type="ECO:0000259" key="5">
    <source>
        <dbReference type="Pfam" id="PF23524"/>
    </source>
</evidence>
<dbReference type="InterPro" id="IPR057279">
    <property type="entry name" value="MGAT4"/>
</dbReference>
<dbReference type="GO" id="GO:0006487">
    <property type="term" value="P:protein N-linked glycosylation"/>
    <property type="evidence" value="ECO:0007669"/>
    <property type="project" value="TreeGrafter"/>
</dbReference>
<dbReference type="Proteomes" id="UP000242188">
    <property type="component" value="Unassembled WGS sequence"/>
</dbReference>
<dbReference type="PANTHER" id="PTHR12062">
    <property type="entry name" value="N-ACETYLGLUCOSAMINYLTRANSFERASE VI"/>
    <property type="match status" value="1"/>
</dbReference>
<gene>
    <name evidence="6" type="ORF">KP79_PYT02243</name>
</gene>
<name>A0A210PW95_MIZYE</name>
<accession>A0A210PW95</accession>
<evidence type="ECO:0000256" key="1">
    <source>
        <dbReference type="ARBA" id="ARBA00004922"/>
    </source>
</evidence>
<comment type="caution">
    <text evidence="6">The sequence shown here is derived from an EMBL/GenBank/DDBJ whole genome shotgun (WGS) entry which is preliminary data.</text>
</comment>
<keyword evidence="7" id="KW-1185">Reference proteome</keyword>
<feature type="domain" description="MGAT4 A/B/C C-terminal" evidence="5">
    <location>
        <begin position="327"/>
        <end position="446"/>
    </location>
</feature>
<dbReference type="GO" id="GO:0008375">
    <property type="term" value="F:acetylglucosaminyltransferase activity"/>
    <property type="evidence" value="ECO:0007669"/>
    <property type="project" value="TreeGrafter"/>
</dbReference>
<dbReference type="InterPro" id="IPR056576">
    <property type="entry name" value="MGAT4_A/B/C_C"/>
</dbReference>
<keyword evidence="2 6" id="KW-0328">Glycosyltransferase</keyword>
<feature type="domain" description="MGAT4 conserved region" evidence="4">
    <location>
        <begin position="67"/>
        <end position="298"/>
    </location>
</feature>
<organism evidence="6 7">
    <name type="scientific">Mizuhopecten yessoensis</name>
    <name type="common">Japanese scallop</name>
    <name type="synonym">Patinopecten yessoensis</name>
    <dbReference type="NCBI Taxonomy" id="6573"/>
    <lineage>
        <taxon>Eukaryota</taxon>
        <taxon>Metazoa</taxon>
        <taxon>Spiralia</taxon>
        <taxon>Lophotrochozoa</taxon>
        <taxon>Mollusca</taxon>
        <taxon>Bivalvia</taxon>
        <taxon>Autobranchia</taxon>
        <taxon>Pteriomorphia</taxon>
        <taxon>Pectinida</taxon>
        <taxon>Pectinoidea</taxon>
        <taxon>Pectinidae</taxon>
        <taxon>Mizuhopecten</taxon>
    </lineage>
</organism>
<protein>
    <submittedName>
        <fullName evidence="6">Alpha-1,3-mannosyl-glycoprotein 4-beta-N-acetylglucosaminyltransferase C</fullName>
    </submittedName>
</protein>
<dbReference type="PANTHER" id="PTHR12062:SF33">
    <property type="entry name" value="ALPHA-1,6-MANNOSYL-GLYCOPROTEIN 4-BETA-N-ACETYLGLUCOSAMINYLTRANSFERASE-LIKE"/>
    <property type="match status" value="1"/>
</dbReference>
<keyword evidence="3 6" id="KW-0808">Transferase</keyword>
<dbReference type="EMBL" id="NEDP02005448">
    <property type="protein sequence ID" value="OWF40760.1"/>
    <property type="molecule type" value="Genomic_DNA"/>
</dbReference>
<dbReference type="Pfam" id="PF04666">
    <property type="entry name" value="MGAT4_cons"/>
    <property type="match status" value="1"/>
</dbReference>
<dbReference type="AlphaFoldDB" id="A0A210PW95"/>
<sequence length="474" mass="54718">MSILSNFIRFYSHIKKVDAVRYVQKVTRKPDVYENHPAPVKNVTGLEFLTGNWRQDAAIFPTKNLSNRLLTIGIPTIRRENATYLSHTLESLFNCSTEEEHRDIYIVVFLADFSNEWKRNMTRELSMKYPGHIETGLLQVIKAPPQFYPPLTNLQHTYAGHSKEKRKWRAKQNFDYAYLFMYSKPLSTFYMQLEDDVYTVPGYLQRIRYNLLKRDNWVCLEFSELGYIGKAYHSKDLERLSKMILLFYVEQPGDFTYRHFNIMMLQFGRRIIYPTLFQHIGLQSSLPGKIQKLKDAHFETTEKQYKSENPPAKLFTSITEVSPDNPLINAYDRAARGLFWTTGVPKENDSITIVFDKPQSVDHVIIVTGSSSHPSDKLENGVLEASLSLTKNKNTKPMCGDNVFLGTFKDGLINATHLDANLSSNKVHCLRIIVTANQSYWLIVREIAVFTSKKPKNDEISPFLKGKDSNITLV</sequence>
<dbReference type="Pfam" id="PF23524">
    <property type="entry name" value="MGAT4A_C"/>
    <property type="match status" value="1"/>
</dbReference>
<evidence type="ECO:0000313" key="6">
    <source>
        <dbReference type="EMBL" id="OWF40760.1"/>
    </source>
</evidence>
<dbReference type="InterPro" id="IPR006759">
    <property type="entry name" value="Glyco_transf_54"/>
</dbReference>
<comment type="pathway">
    <text evidence="1">Protein modification; protein glycosylation.</text>
</comment>
<proteinExistence type="predicted"/>
<evidence type="ECO:0000256" key="3">
    <source>
        <dbReference type="ARBA" id="ARBA00022679"/>
    </source>
</evidence>